<sequence>MNAIRQAQNAYGQTNQPIRTMRGTEYETVARITHRLKSAAAKEPFDIVELATAIHENRNLWALFATEVADNDNPLPKELRAGIFSLAEFTNSHSSKVLRSEASADALIEINTAIMRGLRDGGAAA</sequence>
<dbReference type="EMBL" id="QCYH01000006">
    <property type="protein sequence ID" value="PVA09705.1"/>
    <property type="molecule type" value="Genomic_DNA"/>
</dbReference>
<dbReference type="Proteomes" id="UP000244446">
    <property type="component" value="Unassembled WGS sequence"/>
</dbReference>
<name>A0A2T7G5K8_9RHOB</name>
<protein>
    <submittedName>
        <fullName evidence="1">Flagellar biosynthesis regulatory protein FlaF</fullName>
    </submittedName>
</protein>
<accession>A0A2T7G5K8</accession>
<dbReference type="OrthoDB" id="9808944at2"/>
<reference evidence="1 2" key="1">
    <citation type="submission" date="2018-04" db="EMBL/GenBank/DDBJ databases">
        <title>Pelagivirga bohaiensis gen. nov., sp. nov., a bacterium isolated from the Bohai Sea.</title>
        <authorList>
            <person name="Ji X."/>
        </authorList>
    </citation>
    <scope>NUCLEOTIDE SEQUENCE [LARGE SCALE GENOMIC DNA]</scope>
    <source>
        <strain evidence="1 2">BH-SD19</strain>
    </source>
</reference>
<keyword evidence="1" id="KW-0282">Flagellum</keyword>
<proteinExistence type="predicted"/>
<keyword evidence="1" id="KW-0966">Cell projection</keyword>
<comment type="caution">
    <text evidence="1">The sequence shown here is derived from an EMBL/GenBank/DDBJ whole genome shotgun (WGS) entry which is preliminary data.</text>
</comment>
<keyword evidence="2" id="KW-1185">Reference proteome</keyword>
<dbReference type="GO" id="GO:0044781">
    <property type="term" value="P:bacterial-type flagellum organization"/>
    <property type="evidence" value="ECO:0007669"/>
    <property type="project" value="InterPro"/>
</dbReference>
<dbReference type="InterPro" id="IPR010845">
    <property type="entry name" value="FlaF"/>
</dbReference>
<dbReference type="RefSeq" id="WP_108692329.1">
    <property type="nucleotide sequence ID" value="NZ_QCYH01000006.1"/>
</dbReference>
<dbReference type="AlphaFoldDB" id="A0A2T7G5K8"/>
<gene>
    <name evidence="1" type="ORF">DC366_11270</name>
</gene>
<dbReference type="Pfam" id="PF07309">
    <property type="entry name" value="FlaF"/>
    <property type="match status" value="1"/>
</dbReference>
<dbReference type="NCBIfam" id="NF009435">
    <property type="entry name" value="PRK12794.1"/>
    <property type="match status" value="1"/>
</dbReference>
<keyword evidence="1" id="KW-0969">Cilium</keyword>
<evidence type="ECO:0000313" key="2">
    <source>
        <dbReference type="Proteomes" id="UP000244446"/>
    </source>
</evidence>
<organism evidence="1 2">
    <name type="scientific">Pelagivirga sediminicola</name>
    <dbReference type="NCBI Taxonomy" id="2170575"/>
    <lineage>
        <taxon>Bacteria</taxon>
        <taxon>Pseudomonadati</taxon>
        <taxon>Pseudomonadota</taxon>
        <taxon>Alphaproteobacteria</taxon>
        <taxon>Rhodobacterales</taxon>
        <taxon>Paracoccaceae</taxon>
        <taxon>Pelagivirga</taxon>
    </lineage>
</organism>
<evidence type="ECO:0000313" key="1">
    <source>
        <dbReference type="EMBL" id="PVA09705.1"/>
    </source>
</evidence>